<proteinExistence type="predicted"/>
<sequence>MKTYIIIGLLITIGLMTFISCNSKSNSTKTTIEKKDTIPKDLEVILIKPFNSVVYKSMAENRIFIDYYYEEGFFQGNLILELNSDEIIEFNKDSGTFLNDQSNLISKDFKNLFKLRNITPFIEEKQRTELIKNWRIKNE</sequence>
<reference evidence="1 2" key="1">
    <citation type="submission" date="2014-04" db="EMBL/GenBank/DDBJ databases">
        <title>Aquimarina sp. 22II-S11-z7 Genome Sequencing.</title>
        <authorList>
            <person name="Lai Q."/>
        </authorList>
    </citation>
    <scope>NUCLEOTIDE SEQUENCE [LARGE SCALE GENOMIC DNA]</scope>
    <source>
        <strain evidence="1 2">22II-S11-z7</strain>
    </source>
</reference>
<dbReference type="Proteomes" id="UP000023541">
    <property type="component" value="Unassembled WGS sequence"/>
</dbReference>
<dbReference type="RefSeq" id="WP_131248806.1">
    <property type="nucleotide sequence ID" value="NZ_AQRA01000004.1"/>
</dbReference>
<accession>A0A023BWT8</accession>
<dbReference type="AlphaFoldDB" id="A0A023BWT8"/>
<dbReference type="PROSITE" id="PS51257">
    <property type="entry name" value="PROKAR_LIPOPROTEIN"/>
    <property type="match status" value="1"/>
</dbReference>
<evidence type="ECO:0000313" key="2">
    <source>
        <dbReference type="Proteomes" id="UP000023541"/>
    </source>
</evidence>
<dbReference type="OrthoDB" id="9834629at2"/>
<comment type="caution">
    <text evidence="1">The sequence shown here is derived from an EMBL/GenBank/DDBJ whole genome shotgun (WGS) entry which is preliminary data.</text>
</comment>
<dbReference type="EMBL" id="AQRA01000004">
    <property type="protein sequence ID" value="EZH74093.1"/>
    <property type="molecule type" value="Genomic_DNA"/>
</dbReference>
<evidence type="ECO:0000313" key="1">
    <source>
        <dbReference type="EMBL" id="EZH74093.1"/>
    </source>
</evidence>
<gene>
    <name evidence="1" type="ORF">ATO12_14555</name>
</gene>
<protein>
    <submittedName>
        <fullName evidence="1">Uncharacterized protein</fullName>
    </submittedName>
</protein>
<keyword evidence="2" id="KW-1185">Reference proteome</keyword>
<dbReference type="eggNOG" id="ENOG5032HJ1">
    <property type="taxonomic scope" value="Bacteria"/>
</dbReference>
<organism evidence="1 2">
    <name type="scientific">Aquimarina atlantica</name>
    <dbReference type="NCBI Taxonomy" id="1317122"/>
    <lineage>
        <taxon>Bacteria</taxon>
        <taxon>Pseudomonadati</taxon>
        <taxon>Bacteroidota</taxon>
        <taxon>Flavobacteriia</taxon>
        <taxon>Flavobacteriales</taxon>
        <taxon>Flavobacteriaceae</taxon>
        <taxon>Aquimarina</taxon>
    </lineage>
</organism>
<dbReference type="STRING" id="1317122.ATO12_14555"/>
<name>A0A023BWT8_9FLAO</name>